<dbReference type="Proteomes" id="UP000663193">
    <property type="component" value="Chromosome 14"/>
</dbReference>
<feature type="compositionally biased region" description="Acidic residues" evidence="1">
    <location>
        <begin position="221"/>
        <end position="230"/>
    </location>
</feature>
<accession>A0A7U2FCW1</accession>
<feature type="region of interest" description="Disordered" evidence="1">
    <location>
        <begin position="208"/>
        <end position="257"/>
    </location>
</feature>
<dbReference type="EMBL" id="CP069036">
    <property type="protein sequence ID" value="QRD02918.1"/>
    <property type="molecule type" value="Genomic_DNA"/>
</dbReference>
<organism evidence="2 3">
    <name type="scientific">Phaeosphaeria nodorum (strain SN15 / ATCC MYA-4574 / FGSC 10173)</name>
    <name type="common">Glume blotch fungus</name>
    <name type="synonym">Parastagonospora nodorum</name>
    <dbReference type="NCBI Taxonomy" id="321614"/>
    <lineage>
        <taxon>Eukaryota</taxon>
        <taxon>Fungi</taxon>
        <taxon>Dikarya</taxon>
        <taxon>Ascomycota</taxon>
        <taxon>Pezizomycotina</taxon>
        <taxon>Dothideomycetes</taxon>
        <taxon>Pleosporomycetidae</taxon>
        <taxon>Pleosporales</taxon>
        <taxon>Pleosporineae</taxon>
        <taxon>Phaeosphaeriaceae</taxon>
        <taxon>Parastagonospora</taxon>
    </lineage>
</organism>
<feature type="compositionally biased region" description="Polar residues" evidence="1">
    <location>
        <begin position="208"/>
        <end position="217"/>
    </location>
</feature>
<dbReference type="RefSeq" id="XP_001804478.1">
    <property type="nucleotide sequence ID" value="XM_001804426.1"/>
</dbReference>
<dbReference type="AlphaFoldDB" id="A0A7U2FCW1"/>
<proteinExistence type="predicted"/>
<gene>
    <name evidence="2" type="ORF">JI435_142840</name>
</gene>
<dbReference type="KEGG" id="pno:SNOG_14284"/>
<dbReference type="OrthoDB" id="3910171at2759"/>
<reference evidence="3" key="1">
    <citation type="journal article" date="2021" name="BMC Genomics">
        <title>Chromosome-level genome assembly and manually-curated proteome of model necrotroph Parastagonospora nodorum Sn15 reveals a genome-wide trove of candidate effector homologs, and redundancy of virulence-related functions within an accessory chromosome.</title>
        <authorList>
            <person name="Bertazzoni S."/>
            <person name="Jones D.A.B."/>
            <person name="Phan H.T."/>
            <person name="Tan K.-C."/>
            <person name="Hane J.K."/>
        </authorList>
    </citation>
    <scope>NUCLEOTIDE SEQUENCE [LARGE SCALE GENOMIC DNA]</scope>
    <source>
        <strain evidence="3">SN15 / ATCC MYA-4574 / FGSC 10173)</strain>
    </source>
</reference>
<name>A0A7U2FCW1_PHANO</name>
<sequence>MKPVILALPDCIYPRRPHLGPRSNVSTFVFVAVAVAVAVAVNPQPTTHSWSSVMAAMFRDFSFDPASPPAYDAYEADRAAMNVSPTSKPSRRDFHLNRPPTPPCSMGDLASQLNQQSLRINTQVHDASYSGPLTPPSDDDCAIAVRHAPAAPRPTYSRVSASLLRMQRQSNSRMQCSASHVRDISRLVQMIEDEEQCTISELTWRASSPSAPATCRSSPVEGDEGIDMEYDVPPQDVEPMADMPQWKTGDQRDSCTRVARTVRMRKRSGHRVEKRRSS</sequence>
<evidence type="ECO:0000256" key="1">
    <source>
        <dbReference type="SAM" id="MobiDB-lite"/>
    </source>
</evidence>
<protein>
    <submittedName>
        <fullName evidence="2">Uncharacterized protein</fullName>
    </submittedName>
</protein>
<evidence type="ECO:0000313" key="3">
    <source>
        <dbReference type="Proteomes" id="UP000663193"/>
    </source>
</evidence>
<evidence type="ECO:0000313" key="2">
    <source>
        <dbReference type="EMBL" id="QRD02918.1"/>
    </source>
</evidence>
<dbReference type="VEuPathDB" id="FungiDB:JI435_142840"/>
<keyword evidence="3" id="KW-1185">Reference proteome</keyword>